<evidence type="ECO:0000256" key="1">
    <source>
        <dbReference type="ARBA" id="ARBA00006484"/>
    </source>
</evidence>
<dbReference type="InterPro" id="IPR002347">
    <property type="entry name" value="SDR_fam"/>
</dbReference>
<dbReference type="GO" id="GO:0005811">
    <property type="term" value="C:lipid droplet"/>
    <property type="evidence" value="ECO:0007669"/>
    <property type="project" value="TreeGrafter"/>
</dbReference>
<evidence type="ECO:0008006" key="7">
    <source>
        <dbReference type="Google" id="ProtNLM"/>
    </source>
</evidence>
<dbReference type="HOGENOM" id="CLU_010194_2_9_1"/>
<keyword evidence="2" id="KW-0521">NADP</keyword>
<dbReference type="InterPro" id="IPR036291">
    <property type="entry name" value="NAD(P)-bd_dom_sf"/>
</dbReference>
<protein>
    <recommendedName>
        <fullName evidence="7">Oxidoreductase</fullName>
    </recommendedName>
</protein>
<dbReference type="AlphaFoldDB" id="W9X7A1"/>
<evidence type="ECO:0000256" key="2">
    <source>
        <dbReference type="ARBA" id="ARBA00022857"/>
    </source>
</evidence>
<dbReference type="PRINTS" id="PR00081">
    <property type="entry name" value="GDHRDH"/>
</dbReference>
<dbReference type="PRINTS" id="PR00080">
    <property type="entry name" value="SDRFAMILY"/>
</dbReference>
<dbReference type="RefSeq" id="XP_007741778.1">
    <property type="nucleotide sequence ID" value="XM_007743588.1"/>
</dbReference>
<evidence type="ECO:0000313" key="6">
    <source>
        <dbReference type="Proteomes" id="UP000019471"/>
    </source>
</evidence>
<proteinExistence type="inferred from homology"/>
<dbReference type="PANTHER" id="PTHR44169:SF3">
    <property type="entry name" value="SHORT-CHAIN DEHYDROGENASE SRDE"/>
    <property type="match status" value="1"/>
</dbReference>
<dbReference type="InterPro" id="IPR020904">
    <property type="entry name" value="Sc_DH/Rdtase_CS"/>
</dbReference>
<dbReference type="STRING" id="1182543.W9X7A1"/>
<accession>W9X7A1</accession>
<dbReference type="EMBL" id="AMGX01000004">
    <property type="protein sequence ID" value="EXJ73215.1"/>
    <property type="molecule type" value="Genomic_DNA"/>
</dbReference>
<keyword evidence="6" id="KW-1185">Reference proteome</keyword>
<dbReference type="OrthoDB" id="2102561at2759"/>
<evidence type="ECO:0000313" key="5">
    <source>
        <dbReference type="EMBL" id="EXJ73215.1"/>
    </source>
</evidence>
<dbReference type="eggNOG" id="KOG1209">
    <property type="taxonomic scope" value="Eukaryota"/>
</dbReference>
<dbReference type="GO" id="GO:0000140">
    <property type="term" value="F:acylglycerone-phosphate reductase (NADP+) activity"/>
    <property type="evidence" value="ECO:0007669"/>
    <property type="project" value="TreeGrafter"/>
</dbReference>
<name>W9X7A1_9EURO</name>
<gene>
    <name evidence="5" type="ORF">A1O5_02975</name>
</gene>
<keyword evidence="3" id="KW-0560">Oxidoreductase</keyword>
<dbReference type="GO" id="GO:0005783">
    <property type="term" value="C:endoplasmic reticulum"/>
    <property type="evidence" value="ECO:0007669"/>
    <property type="project" value="TreeGrafter"/>
</dbReference>
<evidence type="ECO:0000256" key="3">
    <source>
        <dbReference type="ARBA" id="ARBA00023002"/>
    </source>
</evidence>
<dbReference type="PANTHER" id="PTHR44169">
    <property type="entry name" value="NADPH-DEPENDENT 1-ACYLDIHYDROXYACETONE PHOSPHATE REDUCTASE"/>
    <property type="match status" value="1"/>
</dbReference>
<sequence length="303" mass="32821">MAPEKRTVLITGCSDGGLGAALALAFHKHGDRVFATARTPSKMSSLQSLGIETLPLDVLSEESIRTCVEKVSSLTGGSLDILVNNAGAGFNKPVLDISIAEIQRQFELNVFSVLRVIQLFFPLLRNSTTKNKMIVNNTSCGTVLTLPFVGPYSASKAALASFSETLRLEMQAFRIRVIDLRTAGVRSKFFDNVNVEMSPTLPENSPYSPGKDIVEKFISQGPSVGLMDADIWAKNVVRDLSKRGGKGTPHQIWRGQGATSAWFSATAVPVGWMDGVVKKLSGLDIVERRIEKKEKMAGGHQAQ</sequence>
<dbReference type="GO" id="GO:0006654">
    <property type="term" value="P:phosphatidic acid biosynthetic process"/>
    <property type="evidence" value="ECO:0007669"/>
    <property type="project" value="TreeGrafter"/>
</dbReference>
<dbReference type="Pfam" id="PF00106">
    <property type="entry name" value="adh_short"/>
    <property type="match status" value="1"/>
</dbReference>
<dbReference type="PROSITE" id="PS00061">
    <property type="entry name" value="ADH_SHORT"/>
    <property type="match status" value="1"/>
</dbReference>
<dbReference type="GO" id="GO:0004806">
    <property type="term" value="F:triacylglycerol lipase activity"/>
    <property type="evidence" value="ECO:0007669"/>
    <property type="project" value="TreeGrafter"/>
</dbReference>
<dbReference type="GO" id="GO:0019433">
    <property type="term" value="P:triglyceride catabolic process"/>
    <property type="evidence" value="ECO:0007669"/>
    <property type="project" value="TreeGrafter"/>
</dbReference>
<dbReference type="Gene3D" id="3.40.50.720">
    <property type="entry name" value="NAD(P)-binding Rossmann-like Domain"/>
    <property type="match status" value="1"/>
</dbReference>
<reference evidence="5 6" key="1">
    <citation type="submission" date="2013-03" db="EMBL/GenBank/DDBJ databases">
        <title>The Genome Sequence of Cladophialophora psammophila CBS 110553.</title>
        <authorList>
            <consortium name="The Broad Institute Genomics Platform"/>
            <person name="Cuomo C."/>
            <person name="de Hoog S."/>
            <person name="Gorbushina A."/>
            <person name="Walker B."/>
            <person name="Young S.K."/>
            <person name="Zeng Q."/>
            <person name="Gargeya S."/>
            <person name="Fitzgerald M."/>
            <person name="Haas B."/>
            <person name="Abouelleil A."/>
            <person name="Allen A.W."/>
            <person name="Alvarado L."/>
            <person name="Arachchi H.M."/>
            <person name="Berlin A.M."/>
            <person name="Chapman S.B."/>
            <person name="Gainer-Dewar J."/>
            <person name="Goldberg J."/>
            <person name="Griggs A."/>
            <person name="Gujja S."/>
            <person name="Hansen M."/>
            <person name="Howarth C."/>
            <person name="Imamovic A."/>
            <person name="Ireland A."/>
            <person name="Larimer J."/>
            <person name="McCowan C."/>
            <person name="Murphy C."/>
            <person name="Pearson M."/>
            <person name="Poon T.W."/>
            <person name="Priest M."/>
            <person name="Roberts A."/>
            <person name="Saif S."/>
            <person name="Shea T."/>
            <person name="Sisk P."/>
            <person name="Sykes S."/>
            <person name="Wortman J."/>
            <person name="Nusbaum C."/>
            <person name="Birren B."/>
        </authorList>
    </citation>
    <scope>NUCLEOTIDE SEQUENCE [LARGE SCALE GENOMIC DNA]</scope>
    <source>
        <strain evidence="5 6">CBS 110553</strain>
    </source>
</reference>
<organism evidence="5 6">
    <name type="scientific">Cladophialophora psammophila CBS 110553</name>
    <dbReference type="NCBI Taxonomy" id="1182543"/>
    <lineage>
        <taxon>Eukaryota</taxon>
        <taxon>Fungi</taxon>
        <taxon>Dikarya</taxon>
        <taxon>Ascomycota</taxon>
        <taxon>Pezizomycotina</taxon>
        <taxon>Eurotiomycetes</taxon>
        <taxon>Chaetothyriomycetidae</taxon>
        <taxon>Chaetothyriales</taxon>
        <taxon>Herpotrichiellaceae</taxon>
        <taxon>Cladophialophora</taxon>
    </lineage>
</organism>
<dbReference type="Proteomes" id="UP000019471">
    <property type="component" value="Unassembled WGS sequence"/>
</dbReference>
<evidence type="ECO:0000256" key="4">
    <source>
        <dbReference type="RuleBase" id="RU000363"/>
    </source>
</evidence>
<comment type="caution">
    <text evidence="5">The sequence shown here is derived from an EMBL/GenBank/DDBJ whole genome shotgun (WGS) entry which is preliminary data.</text>
</comment>
<dbReference type="SUPFAM" id="SSF51735">
    <property type="entry name" value="NAD(P)-binding Rossmann-fold domains"/>
    <property type="match status" value="1"/>
</dbReference>
<comment type="similarity">
    <text evidence="1 4">Belongs to the short-chain dehydrogenases/reductases (SDR) family.</text>
</comment>
<dbReference type="GeneID" id="19187705"/>